<name>A0A375G4I8_9BURK</name>
<comment type="caution">
    <text evidence="1">The sequence shown here is derived from an EMBL/GenBank/DDBJ whole genome shotgun (WGS) entry which is preliminary data.</text>
</comment>
<dbReference type="Proteomes" id="UP000257139">
    <property type="component" value="Chromosome CBM2594_a"/>
</dbReference>
<sequence>MVRLPRGVRCAVSRTGKNPYARSYDIAAVPPSKECKLPDLMRETGVKNKKPAGLESAAGFPVIWCPGEDSNLHSVATART</sequence>
<reference evidence="1 2" key="1">
    <citation type="submission" date="2018-01" db="EMBL/GenBank/DDBJ databases">
        <authorList>
            <person name="Clerissi C."/>
        </authorList>
    </citation>
    <scope>NUCLEOTIDE SEQUENCE [LARGE SCALE GENOMIC DNA]</scope>
    <source>
        <strain evidence="1">Cupriavidus taiwanensis STM 6021</strain>
    </source>
</reference>
<protein>
    <submittedName>
        <fullName evidence="1">Uncharacterized protein</fullName>
    </submittedName>
</protein>
<evidence type="ECO:0000313" key="1">
    <source>
        <dbReference type="EMBL" id="SPC15757.1"/>
    </source>
</evidence>
<proteinExistence type="predicted"/>
<evidence type="ECO:0000313" key="2">
    <source>
        <dbReference type="Proteomes" id="UP000257139"/>
    </source>
</evidence>
<accession>A0A375G4I8</accession>
<dbReference type="AlphaFoldDB" id="A0A375G4I8"/>
<organism evidence="1 2">
    <name type="scientific">Cupriavidus taiwanensis</name>
    <dbReference type="NCBI Taxonomy" id="164546"/>
    <lineage>
        <taxon>Bacteria</taxon>
        <taxon>Pseudomonadati</taxon>
        <taxon>Pseudomonadota</taxon>
        <taxon>Betaproteobacteria</taxon>
        <taxon>Burkholderiales</taxon>
        <taxon>Burkholderiaceae</taxon>
        <taxon>Cupriavidus</taxon>
    </lineage>
</organism>
<gene>
    <name evidence="1" type="ORF">CBM2594_A70322</name>
</gene>
<dbReference type="EMBL" id="OGUU01000011">
    <property type="protein sequence ID" value="SPC15757.1"/>
    <property type="molecule type" value="Genomic_DNA"/>
</dbReference>